<dbReference type="RefSeq" id="XP_030982621.1">
    <property type="nucleotide sequence ID" value="XM_031125902.1"/>
</dbReference>
<proteinExistence type="predicted"/>
<organism evidence="2 3">
    <name type="scientific">Pyricularia grisea</name>
    <name type="common">Crabgrass-specific blast fungus</name>
    <name type="synonym">Magnaporthe grisea</name>
    <dbReference type="NCBI Taxonomy" id="148305"/>
    <lineage>
        <taxon>Eukaryota</taxon>
        <taxon>Fungi</taxon>
        <taxon>Dikarya</taxon>
        <taxon>Ascomycota</taxon>
        <taxon>Pezizomycotina</taxon>
        <taxon>Sordariomycetes</taxon>
        <taxon>Sordariomycetidae</taxon>
        <taxon>Magnaporthales</taxon>
        <taxon>Pyriculariaceae</taxon>
        <taxon>Pyricularia</taxon>
    </lineage>
</organism>
<dbReference type="KEGG" id="pgri:PgNI_05872"/>
<accession>A0A6P8B5V9</accession>
<evidence type="ECO:0000256" key="1">
    <source>
        <dbReference type="SAM" id="MobiDB-lite"/>
    </source>
</evidence>
<reference evidence="3" key="2">
    <citation type="submission" date="2019-10" db="EMBL/GenBank/DDBJ databases">
        <authorList>
            <consortium name="NCBI Genome Project"/>
        </authorList>
    </citation>
    <scope>NUCLEOTIDE SEQUENCE</scope>
    <source>
        <strain evidence="3">NI907</strain>
    </source>
</reference>
<sequence length="422" mass="46355">MANNYYPQSNGLPNGAQYWSPENQAVYQHLQQQQQQQQSSGSQGQQGLPRNAPQQQQHTQLQFSIGLPEQQQQQQQQQQQPPQQQSIPQGPSAPAQGHVQDQQTQPTTTEATEATETARRGRGRPKGTSTRQTAGVRKPRAKKTTTTASASTTGAPGPASTALLAAVSAASEARATGPAPPLLPANPTNPRPAARRTAAVVTPTPRDEDLGPRPPNLDDPVYQELLKMQDRFYIDHERCLEALLDVALKLGFGVVIKRSKREDSKEGEPLGRVYRYDMECTAGKVRAKALGVRTVARKDCPWTAQIISEKKNGNLWQFKLVEPMHNHAPFPDAAAIPVHRRQTLKKVEHAVRLLGQQEGTTVKDILDFVKTQYPDRPLKPEDIKNFFAKEKKKAEGGTVDPNAEYADESGVIAETETGNGDN</sequence>
<gene>
    <name evidence="3" type="ORF">PgNI_05872</name>
</gene>
<name>A0A6P8B5V9_PYRGI</name>
<evidence type="ECO:0000313" key="2">
    <source>
        <dbReference type="Proteomes" id="UP000515153"/>
    </source>
</evidence>
<feature type="compositionally biased region" description="Polar residues" evidence="1">
    <location>
        <begin position="20"/>
        <end position="30"/>
    </location>
</feature>
<feature type="region of interest" description="Disordered" evidence="1">
    <location>
        <begin position="391"/>
        <end position="422"/>
    </location>
</feature>
<evidence type="ECO:0000313" key="3">
    <source>
        <dbReference type="RefSeq" id="XP_030982621.1"/>
    </source>
</evidence>
<dbReference type="GeneID" id="41960811"/>
<feature type="region of interest" description="Disordered" evidence="1">
    <location>
        <begin position="175"/>
        <end position="217"/>
    </location>
</feature>
<protein>
    <recommendedName>
        <fullName evidence="4">FAR1 domain-containing protein</fullName>
    </recommendedName>
</protein>
<feature type="compositionally biased region" description="Low complexity" evidence="1">
    <location>
        <begin position="70"/>
        <end position="115"/>
    </location>
</feature>
<feature type="compositionally biased region" description="Low complexity" evidence="1">
    <location>
        <begin position="191"/>
        <end position="204"/>
    </location>
</feature>
<keyword evidence="2" id="KW-1185">Reference proteome</keyword>
<feature type="compositionally biased region" description="Pro residues" evidence="1">
    <location>
        <begin position="178"/>
        <end position="190"/>
    </location>
</feature>
<feature type="compositionally biased region" description="Low complexity" evidence="1">
    <location>
        <begin position="144"/>
        <end position="158"/>
    </location>
</feature>
<feature type="compositionally biased region" description="Polar residues" evidence="1">
    <location>
        <begin position="1"/>
        <end position="12"/>
    </location>
</feature>
<evidence type="ECO:0008006" key="4">
    <source>
        <dbReference type="Google" id="ProtNLM"/>
    </source>
</evidence>
<feature type="region of interest" description="Disordered" evidence="1">
    <location>
        <begin position="1"/>
        <end position="158"/>
    </location>
</feature>
<feature type="compositionally biased region" description="Polar residues" evidence="1">
    <location>
        <begin position="52"/>
        <end position="63"/>
    </location>
</feature>
<dbReference type="AlphaFoldDB" id="A0A6P8B5V9"/>
<reference evidence="2 3" key="1">
    <citation type="journal article" date="2019" name="Mol. Biol. Evol.">
        <title>Blast fungal genomes show frequent chromosomal changes, gene gains and losses, and effector gene turnover.</title>
        <authorList>
            <person name="Gomez Luciano L.B."/>
            <person name="Jason Tsai I."/>
            <person name="Chuma I."/>
            <person name="Tosa Y."/>
            <person name="Chen Y.H."/>
            <person name="Li J.Y."/>
            <person name="Li M.Y."/>
            <person name="Jade Lu M.Y."/>
            <person name="Nakayashiki H."/>
            <person name="Li W.H."/>
        </authorList>
    </citation>
    <scope>NUCLEOTIDE SEQUENCE [LARGE SCALE GENOMIC DNA]</scope>
    <source>
        <strain evidence="2 3">NI907</strain>
    </source>
</reference>
<feature type="compositionally biased region" description="Low complexity" evidence="1">
    <location>
        <begin position="31"/>
        <end position="47"/>
    </location>
</feature>
<reference evidence="3" key="3">
    <citation type="submission" date="2025-08" db="UniProtKB">
        <authorList>
            <consortium name="RefSeq"/>
        </authorList>
    </citation>
    <scope>IDENTIFICATION</scope>
    <source>
        <strain evidence="3">NI907</strain>
    </source>
</reference>
<dbReference type="Proteomes" id="UP000515153">
    <property type="component" value="Chromosome I"/>
</dbReference>